<dbReference type="GO" id="GO:0019843">
    <property type="term" value="F:rRNA binding"/>
    <property type="evidence" value="ECO:0007669"/>
    <property type="project" value="UniProtKB-UniRule"/>
</dbReference>
<protein>
    <recommendedName>
        <fullName evidence="4">Ribosome production factor 2 homolog</fullName>
    </recommendedName>
    <alternativeName>
        <fullName evidence="4">Ribosome biogenesis protein RPF2 homolog</fullName>
    </alternativeName>
</protein>
<evidence type="ECO:0000256" key="5">
    <source>
        <dbReference type="SAM" id="MobiDB-lite"/>
    </source>
</evidence>
<evidence type="ECO:0000256" key="2">
    <source>
        <dbReference type="ARBA" id="ARBA00010782"/>
    </source>
</evidence>
<dbReference type="InterPro" id="IPR039770">
    <property type="entry name" value="Rpf2"/>
</dbReference>
<dbReference type="PANTHER" id="PTHR12728">
    <property type="entry name" value="BRIX DOMAIN CONTAINING PROTEIN"/>
    <property type="match status" value="1"/>
</dbReference>
<feature type="compositionally biased region" description="Basic and acidic residues" evidence="5">
    <location>
        <begin position="253"/>
        <end position="278"/>
    </location>
</feature>
<feature type="compositionally biased region" description="Basic residues" evidence="5">
    <location>
        <begin position="1"/>
        <end position="14"/>
    </location>
</feature>
<accession>A0A0G4MMN1</accession>
<dbReference type="Proteomes" id="UP000044602">
    <property type="component" value="Unassembled WGS sequence"/>
</dbReference>
<comment type="subcellular location">
    <subcellularLocation>
        <location evidence="1 4">Nucleus</location>
        <location evidence="1 4">Nucleolus</location>
    </subcellularLocation>
</comment>
<feature type="region of interest" description="Disordered" evidence="5">
    <location>
        <begin position="253"/>
        <end position="323"/>
    </location>
</feature>
<feature type="domain" description="Brix" evidence="6">
    <location>
        <begin position="28"/>
        <end position="248"/>
    </location>
</feature>
<dbReference type="AlphaFoldDB" id="A0A0G4MMN1"/>
<dbReference type="Pfam" id="PF04427">
    <property type="entry name" value="Brix"/>
    <property type="match status" value="1"/>
</dbReference>
<dbReference type="Proteomes" id="UP000689129">
    <property type="component" value="Unassembled WGS sequence"/>
</dbReference>
<proteinExistence type="inferred from homology"/>
<evidence type="ECO:0000256" key="3">
    <source>
        <dbReference type="ARBA" id="ARBA00023242"/>
    </source>
</evidence>
<sequence length="323" mass="37056">MLRQVKPRNARSKRALADREPKVVENPKRLMALKGSTCSQVVQDALSNLCIMREPLVKKCDIAPQLTKKNEIHPFEKADSLEFLGEKNQSSLVMFGFHSKKRPHTITFARLFAHKVLDMLEMHLDVDTFRQLEQFKGAKFAVGQRPIVVFSGTAWDSPVANEYTMAKSMWTDFFKGEPSDKVDVEGLRYLVSLSVEEEGLAGAKPPMRLRVYTIRTRRSGQRLPRVEVDEIGPRMDFRVGRMQQPEEAMLKEAMRRPKTTEERTKKNIKTDEIGDKVGRVHTGRQDLSQLQTRRMKGLKRSRDVADDDAASDDEVKTDKRKKN</sequence>
<dbReference type="EMBL" id="CVQH01023527">
    <property type="protein sequence ID" value="CRK35402.1"/>
    <property type="molecule type" value="Genomic_DNA"/>
</dbReference>
<name>A0A0G4MMN1_VERLO</name>
<dbReference type="OrthoDB" id="407658at2759"/>
<evidence type="ECO:0000256" key="4">
    <source>
        <dbReference type="RuleBase" id="RU367086"/>
    </source>
</evidence>
<organism evidence="7 9">
    <name type="scientific">Verticillium longisporum</name>
    <name type="common">Verticillium dahliae var. longisporum</name>
    <dbReference type="NCBI Taxonomy" id="100787"/>
    <lineage>
        <taxon>Eukaryota</taxon>
        <taxon>Fungi</taxon>
        <taxon>Dikarya</taxon>
        <taxon>Ascomycota</taxon>
        <taxon>Pezizomycotina</taxon>
        <taxon>Sordariomycetes</taxon>
        <taxon>Hypocreomycetidae</taxon>
        <taxon>Glomerellales</taxon>
        <taxon>Plectosphaerellaceae</taxon>
        <taxon>Verticillium</taxon>
    </lineage>
</organism>
<keyword evidence="9" id="KW-1185">Reference proteome</keyword>
<dbReference type="PROSITE" id="PS50833">
    <property type="entry name" value="BRIX"/>
    <property type="match status" value="1"/>
</dbReference>
<evidence type="ECO:0000256" key="1">
    <source>
        <dbReference type="ARBA" id="ARBA00004604"/>
    </source>
</evidence>
<feature type="region of interest" description="Disordered" evidence="5">
    <location>
        <begin position="1"/>
        <end position="21"/>
    </location>
</feature>
<reference evidence="7 9" key="1">
    <citation type="submission" date="2015-05" db="EMBL/GenBank/DDBJ databases">
        <authorList>
            <person name="Wang D.B."/>
            <person name="Wang M."/>
        </authorList>
    </citation>
    <scope>NUCLEOTIDE SEQUENCE [LARGE SCALE GENOMIC DNA]</scope>
    <source>
        <strain evidence="7">VL1</strain>
    </source>
</reference>
<dbReference type="InterPro" id="IPR007109">
    <property type="entry name" value="Brix"/>
</dbReference>
<comment type="similarity">
    <text evidence="2 4">Belongs to the RPF2 family.</text>
</comment>
<dbReference type="GO" id="GO:0000463">
    <property type="term" value="P:maturation of LSU-rRNA from tricistronic rRNA transcript (SSU-rRNA, 5.8S rRNA, LSU-rRNA)"/>
    <property type="evidence" value="ECO:0007669"/>
    <property type="project" value="TreeGrafter"/>
</dbReference>
<dbReference type="EMBL" id="JAEMWZ010000239">
    <property type="protein sequence ID" value="KAG7129910.1"/>
    <property type="molecule type" value="Genomic_DNA"/>
</dbReference>
<gene>
    <name evidence="7" type="ORF">BN1708_006725</name>
    <name evidence="8" type="ORF">HYQ45_011108</name>
</gene>
<dbReference type="SMART" id="SM00879">
    <property type="entry name" value="Brix"/>
    <property type="match status" value="1"/>
</dbReference>
<evidence type="ECO:0000313" key="9">
    <source>
        <dbReference type="Proteomes" id="UP000044602"/>
    </source>
</evidence>
<dbReference type="PANTHER" id="PTHR12728:SF0">
    <property type="entry name" value="RIBOSOME PRODUCTION FACTOR 2 HOMOLOG"/>
    <property type="match status" value="1"/>
</dbReference>
<reference evidence="8" key="2">
    <citation type="journal article" date="2021" name="Mol. Plant Pathol.">
        <title>A 20-kb lineage-specific genomic region tames virulence in pathogenic amphidiploid Verticillium longisporum.</title>
        <authorList>
            <person name="Harting R."/>
            <person name="Starke J."/>
            <person name="Kusch H."/>
            <person name="Poggeler S."/>
            <person name="Maurus I."/>
            <person name="Schluter R."/>
            <person name="Landesfeind M."/>
            <person name="Bulla I."/>
            <person name="Nowrousian M."/>
            <person name="de Jonge R."/>
            <person name="Stahlhut G."/>
            <person name="Hoff K.J."/>
            <person name="Asshauer K.P."/>
            <person name="Thurmer A."/>
            <person name="Stanke M."/>
            <person name="Daniel R."/>
            <person name="Morgenstern B."/>
            <person name="Thomma B.P.H.J."/>
            <person name="Kronstad J.W."/>
            <person name="Braus-Stromeyer S.A."/>
            <person name="Braus G.H."/>
        </authorList>
    </citation>
    <scope>NUCLEOTIDE SEQUENCE</scope>
    <source>
        <strain evidence="8">Vl32</strain>
    </source>
</reference>
<evidence type="ECO:0000313" key="7">
    <source>
        <dbReference type="EMBL" id="CRK35402.1"/>
    </source>
</evidence>
<dbReference type="GO" id="GO:0000027">
    <property type="term" value="P:ribosomal large subunit assembly"/>
    <property type="evidence" value="ECO:0007669"/>
    <property type="project" value="InterPro"/>
</dbReference>
<evidence type="ECO:0000259" key="6">
    <source>
        <dbReference type="PROSITE" id="PS50833"/>
    </source>
</evidence>
<keyword evidence="3 4" id="KW-0539">Nucleus</keyword>
<dbReference type="STRING" id="100787.A0A0G4MMN1"/>
<dbReference type="GO" id="GO:0005730">
    <property type="term" value="C:nucleolus"/>
    <property type="evidence" value="ECO:0007669"/>
    <property type="project" value="UniProtKB-SubCell"/>
</dbReference>
<evidence type="ECO:0000313" key="8">
    <source>
        <dbReference type="EMBL" id="KAG7129910.1"/>
    </source>
</evidence>